<proteinExistence type="predicted"/>
<accession>A0AA89C615</accession>
<dbReference type="Proteomes" id="UP001186944">
    <property type="component" value="Unassembled WGS sequence"/>
</dbReference>
<dbReference type="EMBL" id="VSWD01000002">
    <property type="protein sequence ID" value="KAK3107612.1"/>
    <property type="molecule type" value="Genomic_DNA"/>
</dbReference>
<dbReference type="InterPro" id="IPR043502">
    <property type="entry name" value="DNA/RNA_pol_sf"/>
</dbReference>
<dbReference type="PANTHER" id="PTHR31511:SF12">
    <property type="entry name" value="RHO TERMINATION FACTOR N-TERMINAL DOMAIN-CONTAINING PROTEIN"/>
    <property type="match status" value="1"/>
</dbReference>
<evidence type="ECO:0008006" key="3">
    <source>
        <dbReference type="Google" id="ProtNLM"/>
    </source>
</evidence>
<keyword evidence="2" id="KW-1185">Reference proteome</keyword>
<gene>
    <name evidence="1" type="ORF">FSP39_018279</name>
</gene>
<comment type="caution">
    <text evidence="1">The sequence shown here is derived from an EMBL/GenBank/DDBJ whole genome shotgun (WGS) entry which is preliminary data.</text>
</comment>
<evidence type="ECO:0000313" key="2">
    <source>
        <dbReference type="Proteomes" id="UP001186944"/>
    </source>
</evidence>
<protein>
    <recommendedName>
        <fullName evidence="3">DNA-directed DNA polymerase</fullName>
    </recommendedName>
</protein>
<dbReference type="AlphaFoldDB" id="A0AA89C615"/>
<dbReference type="SUPFAM" id="SSF56672">
    <property type="entry name" value="DNA/RNA polymerases"/>
    <property type="match status" value="1"/>
</dbReference>
<sequence length="545" mass="64234">MSSSLETLVENLSTDGLANFRHFRQTFCDDNIAKLLLRKNVYCYDYMDSFDRFKEEQLPPKEAFYNRLKKEHISNEDYEQVRTVWSTLNMKTLGDLHDNYVVTDVLLLADVFEKFRDMTLDYYGLDACHYYTAPGLAWDSALKKSAVCLDLITDPLMYNFFESGLRGGVSMISKRFSVANNPYLKNYNSTKPTKYLVYYDANNLYGGVMRQPLPIGMFRWLSDDELSIFDVNKISDFEKKGYTLEVDLEYPDELHDLHNCFPLAPVHKTVDYDEISSYNKELWDQLHPRIKTGEDVEKRNDENAIKNGKPLPTVSKLIPNLEDKKRYVLHYRNLKLYLSLGLKCTKIHRVLEYRQEPWLQSYIDFNSEKRKHAKNEFEKDFFKLMNNAVFGKTMENLRNRVDIKLVQDEKKLKRYCAKPSFQRVRIFNEDLVGVENKRTSLLLNKPVYVGQTILDLSKLVMYDFHYNIMKKKYGNKVQLLFTDTDSLMYEIETDDIYMDMKKQKHLFDLSNYSPDHPSGLYDETNKKVVLKMKDECGGKYFSLCT</sequence>
<evidence type="ECO:0000313" key="1">
    <source>
        <dbReference type="EMBL" id="KAK3107612.1"/>
    </source>
</evidence>
<dbReference type="PANTHER" id="PTHR31511">
    <property type="entry name" value="PROTEIN CBG23764"/>
    <property type="match status" value="1"/>
</dbReference>
<name>A0AA89C615_PINIB</name>
<organism evidence="1 2">
    <name type="scientific">Pinctada imbricata</name>
    <name type="common">Atlantic pearl-oyster</name>
    <name type="synonym">Pinctada martensii</name>
    <dbReference type="NCBI Taxonomy" id="66713"/>
    <lineage>
        <taxon>Eukaryota</taxon>
        <taxon>Metazoa</taxon>
        <taxon>Spiralia</taxon>
        <taxon>Lophotrochozoa</taxon>
        <taxon>Mollusca</taxon>
        <taxon>Bivalvia</taxon>
        <taxon>Autobranchia</taxon>
        <taxon>Pteriomorphia</taxon>
        <taxon>Pterioida</taxon>
        <taxon>Pterioidea</taxon>
        <taxon>Pteriidae</taxon>
        <taxon>Pinctada</taxon>
    </lineage>
</organism>
<reference evidence="1" key="1">
    <citation type="submission" date="2019-08" db="EMBL/GenBank/DDBJ databases">
        <title>The improved chromosome-level genome for the pearl oyster Pinctada fucata martensii using PacBio sequencing and Hi-C.</title>
        <authorList>
            <person name="Zheng Z."/>
        </authorList>
    </citation>
    <scope>NUCLEOTIDE SEQUENCE</scope>
    <source>
        <strain evidence="1">ZZ-2019</strain>
        <tissue evidence="1">Adductor muscle</tissue>
    </source>
</reference>